<proteinExistence type="predicted"/>
<organism evidence="1 2">
    <name type="scientific">Pseudomonas fluorescens</name>
    <dbReference type="NCBI Taxonomy" id="294"/>
    <lineage>
        <taxon>Bacteria</taxon>
        <taxon>Pseudomonadati</taxon>
        <taxon>Pseudomonadota</taxon>
        <taxon>Gammaproteobacteria</taxon>
        <taxon>Pseudomonadales</taxon>
        <taxon>Pseudomonadaceae</taxon>
        <taxon>Pseudomonas</taxon>
    </lineage>
</organism>
<dbReference type="Proteomes" id="UP000076489">
    <property type="component" value="Unassembled WGS sequence"/>
</dbReference>
<gene>
    <name evidence="1" type="ORF">A1D17_02780</name>
</gene>
<evidence type="ECO:0000313" key="1">
    <source>
        <dbReference type="EMBL" id="KZN20484.1"/>
    </source>
</evidence>
<dbReference type="AlphaFoldDB" id="A0A166QLU0"/>
<comment type="caution">
    <text evidence="1">The sequence shown here is derived from an EMBL/GenBank/DDBJ whole genome shotgun (WGS) entry which is preliminary data.</text>
</comment>
<reference evidence="1 2" key="2">
    <citation type="journal article" date="2018" name="Nature">
        <title>Mutant phenotypes for thousands of bacterial genes of unknown function.</title>
        <authorList>
            <person name="Price M.N."/>
            <person name="Wetmore K.M."/>
            <person name="Waters R.J."/>
            <person name="Callaghan M."/>
            <person name="Ray J."/>
            <person name="Liu H."/>
            <person name="Kuehl J.V."/>
            <person name="Melnyk R.A."/>
            <person name="Lamson J.S."/>
            <person name="Suh Y."/>
            <person name="Carlson H.K."/>
            <person name="Esquivel Z."/>
            <person name="Sadeeshkumar H."/>
            <person name="Chakraborty R."/>
            <person name="Zane G.M."/>
            <person name="Rubin B.E."/>
            <person name="Wall J.D."/>
            <person name="Visel A."/>
            <person name="Bristow J."/>
            <person name="Blow M.J."/>
            <person name="Arkin A.P."/>
            <person name="Deutschbauer A.M."/>
        </authorList>
    </citation>
    <scope>NUCLEOTIDE SEQUENCE [LARGE SCALE GENOMIC DNA]</scope>
    <source>
        <strain evidence="1 2">FW300-N1B4</strain>
    </source>
</reference>
<sequence>MATWSVAEMNQLSNISKPKIGAACNGCGYCCTVEPCMLAQEFLHCENGPCDALEAVEGKAICGLVRNPLGYLYKAAHPEADVSVLDAAPNIQKGHELSVEFAAALGVGQGCDAADDEAAAAWPVRIPTRSPE</sequence>
<accession>A0A166QLU0</accession>
<reference evidence="2" key="1">
    <citation type="submission" date="2016-03" db="EMBL/GenBank/DDBJ databases">
        <authorList>
            <person name="Ray J."/>
            <person name="Price M."/>
            <person name="Deutschbauer A."/>
        </authorList>
    </citation>
    <scope>NUCLEOTIDE SEQUENCE [LARGE SCALE GENOMIC DNA]</scope>
    <source>
        <strain evidence="2">FW300-N1B4</strain>
    </source>
</reference>
<name>A0A166QLU0_PSEFL</name>
<dbReference type="EMBL" id="LUKJ01000002">
    <property type="protein sequence ID" value="KZN20484.1"/>
    <property type="molecule type" value="Genomic_DNA"/>
</dbReference>
<protein>
    <submittedName>
        <fullName evidence="1">Uncharacterized protein</fullName>
    </submittedName>
</protein>
<evidence type="ECO:0000313" key="2">
    <source>
        <dbReference type="Proteomes" id="UP000076489"/>
    </source>
</evidence>